<evidence type="ECO:0000313" key="2">
    <source>
        <dbReference type="EMBL" id="GEM38855.1"/>
    </source>
</evidence>
<dbReference type="Proteomes" id="UP000321424">
    <property type="component" value="Unassembled WGS sequence"/>
</dbReference>
<dbReference type="EMBL" id="BJXA01000019">
    <property type="protein sequence ID" value="GEM38855.1"/>
    <property type="molecule type" value="Genomic_DNA"/>
</dbReference>
<proteinExistence type="predicted"/>
<gene>
    <name evidence="2" type="ORF">NN4_33740</name>
</gene>
<protein>
    <submittedName>
        <fullName evidence="2">Uncharacterized protein</fullName>
    </submittedName>
</protein>
<evidence type="ECO:0000256" key="1">
    <source>
        <dbReference type="SAM" id="MobiDB-lite"/>
    </source>
</evidence>
<comment type="caution">
    <text evidence="2">The sequence shown here is derived from an EMBL/GenBank/DDBJ whole genome shotgun (WGS) entry which is preliminary data.</text>
</comment>
<name>A0A511MDX6_9NOCA</name>
<sequence length="100" mass="10910">MIRVSEQGRPRLVRLDRRCHPSPDQTDPGINETVVQGSDQCGVCSAISITSRRSGESDTVIDNDRQDLGGVNKSADPRDSASEVFDGITDEIIRLIEVEA</sequence>
<accession>A0A511MDX6</accession>
<dbReference type="AlphaFoldDB" id="A0A511MDX6"/>
<organism evidence="2 3">
    <name type="scientific">Nocardia ninae NBRC 108245</name>
    <dbReference type="NCBI Taxonomy" id="1210091"/>
    <lineage>
        <taxon>Bacteria</taxon>
        <taxon>Bacillati</taxon>
        <taxon>Actinomycetota</taxon>
        <taxon>Actinomycetes</taxon>
        <taxon>Mycobacteriales</taxon>
        <taxon>Nocardiaceae</taxon>
        <taxon>Nocardia</taxon>
    </lineage>
</organism>
<feature type="region of interest" description="Disordered" evidence="1">
    <location>
        <begin position="53"/>
        <end position="81"/>
    </location>
</feature>
<evidence type="ECO:0000313" key="3">
    <source>
        <dbReference type="Proteomes" id="UP000321424"/>
    </source>
</evidence>
<reference evidence="2 3" key="1">
    <citation type="submission" date="2019-07" db="EMBL/GenBank/DDBJ databases">
        <title>Whole genome shotgun sequence of Nocardia ninae NBRC 108245.</title>
        <authorList>
            <person name="Hosoyama A."/>
            <person name="Uohara A."/>
            <person name="Ohji S."/>
            <person name="Ichikawa N."/>
        </authorList>
    </citation>
    <scope>NUCLEOTIDE SEQUENCE [LARGE SCALE GENOMIC DNA]</scope>
    <source>
        <strain evidence="2 3">NBRC 108245</strain>
    </source>
</reference>
<keyword evidence="3" id="KW-1185">Reference proteome</keyword>